<dbReference type="AlphaFoldDB" id="A0AAN5CR77"/>
<keyword evidence="1" id="KW-0472">Membrane</keyword>
<organism evidence="2 3">
    <name type="scientific">Pristionchus mayeri</name>
    <dbReference type="NCBI Taxonomy" id="1317129"/>
    <lineage>
        <taxon>Eukaryota</taxon>
        <taxon>Metazoa</taxon>
        <taxon>Ecdysozoa</taxon>
        <taxon>Nematoda</taxon>
        <taxon>Chromadorea</taxon>
        <taxon>Rhabditida</taxon>
        <taxon>Rhabditina</taxon>
        <taxon>Diplogasteromorpha</taxon>
        <taxon>Diplogasteroidea</taxon>
        <taxon>Neodiplogasteridae</taxon>
        <taxon>Pristionchus</taxon>
    </lineage>
</organism>
<reference evidence="3" key="1">
    <citation type="submission" date="2022-10" db="EMBL/GenBank/DDBJ databases">
        <title>Genome assembly of Pristionchus species.</title>
        <authorList>
            <person name="Yoshida K."/>
            <person name="Sommer R.J."/>
        </authorList>
    </citation>
    <scope>NUCLEOTIDE SEQUENCE [LARGE SCALE GENOMIC DNA]</scope>
    <source>
        <strain evidence="3">RS5460</strain>
    </source>
</reference>
<gene>
    <name evidence="2" type="ORF">PMAYCL1PPCAC_19253</name>
</gene>
<evidence type="ECO:0000256" key="1">
    <source>
        <dbReference type="SAM" id="Phobius"/>
    </source>
</evidence>
<comment type="caution">
    <text evidence="2">The sequence shown here is derived from an EMBL/GenBank/DDBJ whole genome shotgun (WGS) entry which is preliminary data.</text>
</comment>
<keyword evidence="3" id="KW-1185">Reference proteome</keyword>
<sequence length="101" mass="11392">SLDSSSSQQTPDPHHTMQITVALSLLLVSLSVVLSSSAVDDEYAAALQRRFLDDIRRQGAVWAPRTPAKRAPHQIEARALNQFKNCYFSPIQCVLMERRRK</sequence>
<dbReference type="EMBL" id="BTRK01000004">
    <property type="protein sequence ID" value="GMR49058.1"/>
    <property type="molecule type" value="Genomic_DNA"/>
</dbReference>
<keyword evidence="1" id="KW-0812">Transmembrane</keyword>
<proteinExistence type="predicted"/>
<dbReference type="Proteomes" id="UP001328107">
    <property type="component" value="Unassembled WGS sequence"/>
</dbReference>
<name>A0AAN5CR77_9BILA</name>
<evidence type="ECO:0000313" key="2">
    <source>
        <dbReference type="EMBL" id="GMR49058.1"/>
    </source>
</evidence>
<keyword evidence="1" id="KW-1133">Transmembrane helix</keyword>
<evidence type="ECO:0000313" key="3">
    <source>
        <dbReference type="Proteomes" id="UP001328107"/>
    </source>
</evidence>
<feature type="transmembrane region" description="Helical" evidence="1">
    <location>
        <begin position="20"/>
        <end position="39"/>
    </location>
</feature>
<protein>
    <submittedName>
        <fullName evidence="2">Uncharacterized protein</fullName>
    </submittedName>
</protein>
<accession>A0AAN5CR77</accession>
<feature type="non-terminal residue" evidence="2">
    <location>
        <position position="1"/>
    </location>
</feature>